<dbReference type="Gene3D" id="3.10.350.10">
    <property type="entry name" value="LysM domain"/>
    <property type="match status" value="1"/>
</dbReference>
<dbReference type="CDD" id="cd12797">
    <property type="entry name" value="M23_peptidase"/>
    <property type="match status" value="1"/>
</dbReference>
<dbReference type="PANTHER" id="PTHR21666:SF287">
    <property type="entry name" value="CYTOPLASMIC MEMBRANE PROTEIN"/>
    <property type="match status" value="1"/>
</dbReference>
<sequence>MLGAMKRSLALALTVTLSAPIVAIKATVTPTSKAAVSAPVLLYTVQTGDTLYHIAQSHGLTTEDLMKLNNLSSPSISVGQQLRLSAGTTAATPAAPAPTPAPAPAPAKPAPSAPQAAPAPAAPAPVTITVKGNVVAGVTVRAPARLKMGDGFVLRLSGARAGEAQITFPSEVGEDVRRPAEILTPIGAAGEYSVLGRVVLGKTTPVTYTVKIGNEQMKGSIPVSGLDQAIQHLNLPKSLTDRLTAPTRPLEEKIVEAAYALRTPQAWSKPFAAPIDTRSVSSGFGQPRTYVAGGEVKYHYGMDFPAKLGTPVHAVNDGKVVIAATYPVRGGLVAIDHGAGLVSLYFHQSKILVKVGQIVTRGQIIGQAGTTGLSEGPHLHLEMRVRGEATLPTLYFGKLWP</sequence>
<dbReference type="InterPro" id="IPR036779">
    <property type="entry name" value="LysM_dom_sf"/>
</dbReference>
<reference evidence="3" key="2">
    <citation type="submission" date="2020-09" db="EMBL/GenBank/DDBJ databases">
        <authorList>
            <person name="Sun Q."/>
            <person name="Ohkuma M."/>
        </authorList>
    </citation>
    <scope>NUCLEOTIDE SEQUENCE</scope>
    <source>
        <strain evidence="3">JCM 31311</strain>
    </source>
</reference>
<comment type="caution">
    <text evidence="3">The sequence shown here is derived from an EMBL/GenBank/DDBJ whole genome shotgun (WGS) entry which is preliminary data.</text>
</comment>
<organism evidence="3 4">
    <name type="scientific">Deinococcus ruber</name>
    <dbReference type="NCBI Taxonomy" id="1848197"/>
    <lineage>
        <taxon>Bacteria</taxon>
        <taxon>Thermotogati</taxon>
        <taxon>Deinococcota</taxon>
        <taxon>Deinococci</taxon>
        <taxon>Deinococcales</taxon>
        <taxon>Deinococcaceae</taxon>
        <taxon>Deinococcus</taxon>
    </lineage>
</organism>
<dbReference type="AlphaFoldDB" id="A0A918F0I3"/>
<keyword evidence="4" id="KW-1185">Reference proteome</keyword>
<dbReference type="SMART" id="SM00257">
    <property type="entry name" value="LysM"/>
    <property type="match status" value="1"/>
</dbReference>
<evidence type="ECO:0000256" key="1">
    <source>
        <dbReference type="SAM" id="MobiDB-lite"/>
    </source>
</evidence>
<dbReference type="Proteomes" id="UP000603865">
    <property type="component" value="Unassembled WGS sequence"/>
</dbReference>
<feature type="domain" description="LysM" evidence="2">
    <location>
        <begin position="41"/>
        <end position="84"/>
    </location>
</feature>
<dbReference type="Pfam" id="PF01551">
    <property type="entry name" value="Peptidase_M23"/>
    <property type="match status" value="1"/>
</dbReference>
<dbReference type="SUPFAM" id="SSF51261">
    <property type="entry name" value="Duplicated hybrid motif"/>
    <property type="match status" value="1"/>
</dbReference>
<dbReference type="InterPro" id="IPR050570">
    <property type="entry name" value="Cell_wall_metabolism_enzyme"/>
</dbReference>
<feature type="compositionally biased region" description="Pro residues" evidence="1">
    <location>
        <begin position="95"/>
        <end position="112"/>
    </location>
</feature>
<evidence type="ECO:0000313" key="4">
    <source>
        <dbReference type="Proteomes" id="UP000603865"/>
    </source>
</evidence>
<proteinExistence type="predicted"/>
<reference evidence="3" key="1">
    <citation type="journal article" date="2014" name="Int. J. Syst. Evol. Microbiol.">
        <title>Complete genome sequence of Corynebacterium casei LMG S-19264T (=DSM 44701T), isolated from a smear-ripened cheese.</title>
        <authorList>
            <consortium name="US DOE Joint Genome Institute (JGI-PGF)"/>
            <person name="Walter F."/>
            <person name="Albersmeier A."/>
            <person name="Kalinowski J."/>
            <person name="Ruckert C."/>
        </authorList>
    </citation>
    <scope>NUCLEOTIDE SEQUENCE</scope>
    <source>
        <strain evidence="3">JCM 31311</strain>
    </source>
</reference>
<name>A0A918F0I3_9DEIO</name>
<dbReference type="InterPro" id="IPR011055">
    <property type="entry name" value="Dup_hybrid_motif"/>
</dbReference>
<dbReference type="PANTHER" id="PTHR21666">
    <property type="entry name" value="PEPTIDASE-RELATED"/>
    <property type="match status" value="1"/>
</dbReference>
<evidence type="ECO:0000313" key="3">
    <source>
        <dbReference type="EMBL" id="GGQ93695.1"/>
    </source>
</evidence>
<dbReference type="PROSITE" id="PS51782">
    <property type="entry name" value="LYSM"/>
    <property type="match status" value="1"/>
</dbReference>
<dbReference type="InterPro" id="IPR018392">
    <property type="entry name" value="LysM"/>
</dbReference>
<evidence type="ECO:0000259" key="2">
    <source>
        <dbReference type="PROSITE" id="PS51782"/>
    </source>
</evidence>
<dbReference type="CDD" id="cd00118">
    <property type="entry name" value="LysM"/>
    <property type="match status" value="1"/>
</dbReference>
<dbReference type="Pfam" id="PF01476">
    <property type="entry name" value="LysM"/>
    <property type="match status" value="1"/>
</dbReference>
<dbReference type="Gene3D" id="2.70.70.10">
    <property type="entry name" value="Glucose Permease (Domain IIA)"/>
    <property type="match status" value="1"/>
</dbReference>
<accession>A0A918F0I3</accession>
<dbReference type="InterPro" id="IPR016047">
    <property type="entry name" value="M23ase_b-sheet_dom"/>
</dbReference>
<dbReference type="EMBL" id="BMQL01000001">
    <property type="protein sequence ID" value="GGQ93695.1"/>
    <property type="molecule type" value="Genomic_DNA"/>
</dbReference>
<dbReference type="SUPFAM" id="SSF54106">
    <property type="entry name" value="LysM domain"/>
    <property type="match status" value="1"/>
</dbReference>
<protein>
    <submittedName>
        <fullName evidence="3">Peptidase M23</fullName>
    </submittedName>
</protein>
<feature type="region of interest" description="Disordered" evidence="1">
    <location>
        <begin position="87"/>
        <end position="121"/>
    </location>
</feature>
<gene>
    <name evidence="3" type="ORF">GCM10008957_02250</name>
</gene>
<dbReference type="GO" id="GO:0004222">
    <property type="term" value="F:metalloendopeptidase activity"/>
    <property type="evidence" value="ECO:0007669"/>
    <property type="project" value="TreeGrafter"/>
</dbReference>